<reference evidence="1" key="2">
    <citation type="submission" date="2007-03" db="EMBL/GenBank/DDBJ databases">
        <authorList>
            <consortium name="NIH - Zebrafish Gene Collection (ZGC) project"/>
        </authorList>
    </citation>
    <scope>NUCLEOTIDE SEQUENCE</scope>
</reference>
<keyword evidence="1" id="KW-0150">Chloroplast</keyword>
<keyword evidence="1" id="KW-0934">Plastid</keyword>
<name>A6YG93_PLETE</name>
<dbReference type="RefSeq" id="YP_001382170.1">
    <property type="nucleotide sequence ID" value="NC_009681.1"/>
</dbReference>
<sequence>MHINHRFRRRINIYKFRQIYKCCDKVLHCLYLTRTASNCINKFTILVLVLLKYFNNWKNFYL</sequence>
<dbReference type="GeneID" id="5383806"/>
<reference evidence="1" key="1">
    <citation type="journal article" date="2007" name="BMC Genomics">
        <title>The chloroplast genome sequence of the green alga Leptosira terrestris: multiple losses of the inverted repeat and extensive genome rearrangements within the Trebouxiophyceae.</title>
        <authorList>
            <person name="de Cambiaire J.C."/>
            <person name="Otis C."/>
            <person name="Turmel M."/>
            <person name="Lemieux C."/>
        </authorList>
    </citation>
    <scope>NUCLEOTIDE SEQUENCE [LARGE SCALE GENOMIC DNA]</scope>
</reference>
<proteinExistence type="predicted"/>
<dbReference type="EMBL" id="EF506945">
    <property type="protein sequence ID" value="ABO69360.1"/>
    <property type="molecule type" value="Genomic_DNA"/>
</dbReference>
<protein>
    <submittedName>
        <fullName evidence="1">Uncharacterized protein</fullName>
    </submittedName>
</protein>
<dbReference type="AlphaFoldDB" id="A6YG93"/>
<accession>A6YG93</accession>
<geneLocation type="chloroplast" evidence="1"/>
<gene>
    <name evidence="1" type="primary">orf62a</name>
</gene>
<organism evidence="1">
    <name type="scientific">Pleurastrum terricola</name>
    <name type="common">Filamentous green alga</name>
    <name type="synonym">Leptosira terrestris</name>
    <dbReference type="NCBI Taxonomy" id="34116"/>
    <lineage>
        <taxon>Eukaryota</taxon>
        <taxon>Viridiplantae</taxon>
        <taxon>Chlorophyta</taxon>
        <taxon>core chlorophytes</taxon>
        <taxon>Chlorophyceae</taxon>
        <taxon>CS clade</taxon>
        <taxon>Chlamydomonadales</taxon>
        <taxon>Pleurastraceae</taxon>
        <taxon>Pleurastrum</taxon>
    </lineage>
</organism>
<evidence type="ECO:0000313" key="1">
    <source>
        <dbReference type="EMBL" id="ABO69360.1"/>
    </source>
</evidence>